<accession>A0A1E5T007</accession>
<evidence type="ECO:0000313" key="2">
    <source>
        <dbReference type="EMBL" id="OEK04701.1"/>
    </source>
</evidence>
<dbReference type="PANTHER" id="PTHR43777:SF1">
    <property type="entry name" value="MOLYBDENUM COFACTOR CYTIDYLYLTRANSFERASE"/>
    <property type="match status" value="1"/>
</dbReference>
<dbReference type="PANTHER" id="PTHR43777">
    <property type="entry name" value="MOLYBDENUM COFACTOR CYTIDYLYLTRANSFERASE"/>
    <property type="match status" value="1"/>
</dbReference>
<proteinExistence type="predicted"/>
<evidence type="ECO:0000259" key="1">
    <source>
        <dbReference type="Pfam" id="PF12804"/>
    </source>
</evidence>
<evidence type="ECO:0000313" key="3">
    <source>
        <dbReference type="Proteomes" id="UP000095552"/>
    </source>
</evidence>
<dbReference type="Proteomes" id="UP000095552">
    <property type="component" value="Unassembled WGS sequence"/>
</dbReference>
<sequence>MPNSLDFTMNQIGGILLAAGLSDRMQGPNKMLLPYGNSSVIGTTYQALSQSRLLKTVIVTGRDAVLVQDQILLQGDDQIVHNGLFTSGMTSSIQVALNELKSFEAVMVCLGDMPLLTSADYDLLINTFEETCDDGHILVPWFQGKRANPVIFSRQYFDEILNHEQPNGCSGIVKRHPEKVLNLNVDSERFITDLDTPKDYQRLKEK</sequence>
<keyword evidence="3" id="KW-1185">Reference proteome</keyword>
<dbReference type="AlphaFoldDB" id="A0A1E5T007"/>
<comment type="caution">
    <text evidence="2">The sequence shown here is derived from an EMBL/GenBank/DDBJ whole genome shotgun (WGS) entry which is preliminary data.</text>
</comment>
<dbReference type="STRING" id="1563681.BFP71_14720"/>
<gene>
    <name evidence="2" type="ORF">BFP71_14720</name>
</gene>
<feature type="domain" description="MobA-like NTP transferase" evidence="1">
    <location>
        <begin position="14"/>
        <end position="178"/>
    </location>
</feature>
<organism evidence="2 3">
    <name type="scientific">Roseivirga misakiensis</name>
    <dbReference type="NCBI Taxonomy" id="1563681"/>
    <lineage>
        <taxon>Bacteria</taxon>
        <taxon>Pseudomonadati</taxon>
        <taxon>Bacteroidota</taxon>
        <taxon>Cytophagia</taxon>
        <taxon>Cytophagales</taxon>
        <taxon>Roseivirgaceae</taxon>
        <taxon>Roseivirga</taxon>
    </lineage>
</organism>
<reference evidence="2 3" key="1">
    <citation type="submission" date="2016-08" db="EMBL/GenBank/DDBJ databases">
        <title>Draft genome of Fabibacter sp. strain SK-8.</title>
        <authorList>
            <person name="Wong S.-K."/>
            <person name="Hamasaki K."/>
            <person name="Yoshizawa S."/>
        </authorList>
    </citation>
    <scope>NUCLEOTIDE SEQUENCE [LARGE SCALE GENOMIC DNA]</scope>
    <source>
        <strain evidence="2 3">SK-8</strain>
    </source>
</reference>
<dbReference type="Gene3D" id="3.90.550.10">
    <property type="entry name" value="Spore Coat Polysaccharide Biosynthesis Protein SpsA, Chain A"/>
    <property type="match status" value="1"/>
</dbReference>
<dbReference type="GO" id="GO:0016779">
    <property type="term" value="F:nucleotidyltransferase activity"/>
    <property type="evidence" value="ECO:0007669"/>
    <property type="project" value="UniProtKB-ARBA"/>
</dbReference>
<name>A0A1E5T007_9BACT</name>
<dbReference type="EMBL" id="MDGQ01000005">
    <property type="protein sequence ID" value="OEK04701.1"/>
    <property type="molecule type" value="Genomic_DNA"/>
</dbReference>
<dbReference type="Pfam" id="PF12804">
    <property type="entry name" value="NTP_transf_3"/>
    <property type="match status" value="1"/>
</dbReference>
<dbReference type="OrthoDB" id="9779263at2"/>
<dbReference type="InterPro" id="IPR025877">
    <property type="entry name" value="MobA-like_NTP_Trfase"/>
</dbReference>
<protein>
    <recommendedName>
        <fullName evidence="1">MobA-like NTP transferase domain-containing protein</fullName>
    </recommendedName>
</protein>
<dbReference type="CDD" id="cd04182">
    <property type="entry name" value="GT_2_like_f"/>
    <property type="match status" value="1"/>
</dbReference>
<dbReference type="InterPro" id="IPR029044">
    <property type="entry name" value="Nucleotide-diphossugar_trans"/>
</dbReference>
<dbReference type="SUPFAM" id="SSF53448">
    <property type="entry name" value="Nucleotide-diphospho-sugar transferases"/>
    <property type="match status" value="1"/>
</dbReference>